<dbReference type="EMBL" id="JACHGY010000001">
    <property type="protein sequence ID" value="MBB6430013.1"/>
    <property type="molecule type" value="Genomic_DNA"/>
</dbReference>
<evidence type="ECO:0000313" key="2">
    <source>
        <dbReference type="EMBL" id="MBB6430013.1"/>
    </source>
</evidence>
<protein>
    <submittedName>
        <fullName evidence="2">Glycosyltransferase involved in cell wall biosynthesis</fullName>
    </submittedName>
</protein>
<dbReference type="CDD" id="cd00761">
    <property type="entry name" value="Glyco_tranf_GTA_type"/>
    <property type="match status" value="1"/>
</dbReference>
<comment type="caution">
    <text evidence="2">The sequence shown here is derived from an EMBL/GenBank/DDBJ whole genome shotgun (WGS) entry which is preliminary data.</text>
</comment>
<proteinExistence type="predicted"/>
<dbReference type="InterPro" id="IPR001173">
    <property type="entry name" value="Glyco_trans_2-like"/>
</dbReference>
<feature type="domain" description="Glycosyltransferase 2-like" evidence="1">
    <location>
        <begin position="5"/>
        <end position="151"/>
    </location>
</feature>
<dbReference type="GO" id="GO:0016758">
    <property type="term" value="F:hexosyltransferase activity"/>
    <property type="evidence" value="ECO:0007669"/>
    <property type="project" value="UniProtKB-ARBA"/>
</dbReference>
<keyword evidence="2" id="KW-0808">Transferase</keyword>
<dbReference type="AlphaFoldDB" id="A0A7X0H651"/>
<evidence type="ECO:0000313" key="3">
    <source>
        <dbReference type="Proteomes" id="UP000541810"/>
    </source>
</evidence>
<keyword evidence="3" id="KW-1185">Reference proteome</keyword>
<organism evidence="2 3">
    <name type="scientific">Algisphaera agarilytica</name>
    <dbReference type="NCBI Taxonomy" id="1385975"/>
    <lineage>
        <taxon>Bacteria</taxon>
        <taxon>Pseudomonadati</taxon>
        <taxon>Planctomycetota</taxon>
        <taxon>Phycisphaerae</taxon>
        <taxon>Phycisphaerales</taxon>
        <taxon>Phycisphaeraceae</taxon>
        <taxon>Algisphaera</taxon>
    </lineage>
</organism>
<name>A0A7X0H651_9BACT</name>
<dbReference type="Pfam" id="PF00535">
    <property type="entry name" value="Glycos_transf_2"/>
    <property type="match status" value="1"/>
</dbReference>
<dbReference type="RefSeq" id="WP_184677556.1">
    <property type="nucleotide sequence ID" value="NZ_JACHGY010000001.1"/>
</dbReference>
<dbReference type="SUPFAM" id="SSF53448">
    <property type="entry name" value="Nucleotide-diphospho-sugar transferases"/>
    <property type="match status" value="1"/>
</dbReference>
<dbReference type="Proteomes" id="UP000541810">
    <property type="component" value="Unassembled WGS sequence"/>
</dbReference>
<accession>A0A7X0H651</accession>
<dbReference type="Gene3D" id="3.90.550.10">
    <property type="entry name" value="Spore Coat Polysaccharide Biosynthesis Protein SpsA, Chain A"/>
    <property type="match status" value="1"/>
</dbReference>
<dbReference type="PANTHER" id="PTHR22916">
    <property type="entry name" value="GLYCOSYLTRANSFERASE"/>
    <property type="match status" value="1"/>
</dbReference>
<sequence length="395" mass="44123">MPKFCIVIPTRNRCKLLPNSVLSAVQQQHDDFSVVISNNSSEDETAAVGKALAEEHERVSYVETDEVLAMPDSWEFAINQADGEYAIILCDDDALNPRLLSRLDAEIQNTGRPLITWQRYAYCYPNWLESEYRNTLTYRPPSNTAIRRETKSELRGWFDTSAYQKHSPMLFSAVCRQDLIKEIQAEAGRFFIGPAPDVGSSVMLLSKLEDFLFIDEALALAGASPQSIGASQSLGTTEASAAFEAEFKGDIYQQLPFKMNMVNTTVADTLLNAKSLCPETFADYELNWRAFYRGCYLALLDMKGRGFPVDDRLEEVTALASEYPGLKRELGIMAAKRQLKNSERAVKMKLRSLLPGTAPKGRRQMIFGDDAGFSNILECASQLDRLVKYPGAALS</sequence>
<dbReference type="InterPro" id="IPR029044">
    <property type="entry name" value="Nucleotide-diphossugar_trans"/>
</dbReference>
<evidence type="ECO:0000259" key="1">
    <source>
        <dbReference type="Pfam" id="PF00535"/>
    </source>
</evidence>
<reference evidence="2 3" key="1">
    <citation type="submission" date="2020-08" db="EMBL/GenBank/DDBJ databases">
        <title>Genomic Encyclopedia of Type Strains, Phase IV (KMG-IV): sequencing the most valuable type-strain genomes for metagenomic binning, comparative biology and taxonomic classification.</title>
        <authorList>
            <person name="Goeker M."/>
        </authorList>
    </citation>
    <scope>NUCLEOTIDE SEQUENCE [LARGE SCALE GENOMIC DNA]</scope>
    <source>
        <strain evidence="2 3">DSM 103725</strain>
    </source>
</reference>
<gene>
    <name evidence="2" type="ORF">HNQ40_001819</name>
</gene>